<protein>
    <recommendedName>
        <fullName evidence="1">Integrase zinc-binding domain-containing protein</fullName>
    </recommendedName>
</protein>
<sequence length="104" mass="12033">MHGQINNISTAITSTFDSTKIQEQQQKDKRIKQLYDQLASGKQPQSYTLENGIVYKNLYRTNHMILKVPYVPTSMIEQLLQAYHNSPTAGHLGINKTWNKIRDR</sequence>
<proteinExistence type="predicted"/>
<dbReference type="InterPro" id="IPR041588">
    <property type="entry name" value="Integrase_H2C2"/>
</dbReference>
<dbReference type="Gene3D" id="1.10.340.70">
    <property type="match status" value="1"/>
</dbReference>
<comment type="caution">
    <text evidence="2">The sequence shown here is derived from an EMBL/GenBank/DDBJ whole genome shotgun (WGS) entry which is preliminary data.</text>
</comment>
<reference evidence="2" key="1">
    <citation type="submission" date="2021-02" db="EMBL/GenBank/DDBJ databases">
        <authorList>
            <person name="Nowell W R."/>
        </authorList>
    </citation>
    <scope>NUCLEOTIDE SEQUENCE</scope>
</reference>
<evidence type="ECO:0000313" key="2">
    <source>
        <dbReference type="EMBL" id="CAF4011066.1"/>
    </source>
</evidence>
<dbReference type="EMBL" id="CAJOBD010004860">
    <property type="protein sequence ID" value="CAF4011066.1"/>
    <property type="molecule type" value="Genomic_DNA"/>
</dbReference>
<dbReference type="AlphaFoldDB" id="A0A819P5X3"/>
<feature type="non-terminal residue" evidence="2">
    <location>
        <position position="104"/>
    </location>
</feature>
<accession>A0A819P5X3</accession>
<gene>
    <name evidence="2" type="ORF">JBS370_LOCUS26842</name>
</gene>
<dbReference type="Pfam" id="PF17921">
    <property type="entry name" value="Integrase_H2C2"/>
    <property type="match status" value="1"/>
</dbReference>
<evidence type="ECO:0000313" key="3">
    <source>
        <dbReference type="Proteomes" id="UP000663836"/>
    </source>
</evidence>
<organism evidence="2 3">
    <name type="scientific">Rotaria sordida</name>
    <dbReference type="NCBI Taxonomy" id="392033"/>
    <lineage>
        <taxon>Eukaryota</taxon>
        <taxon>Metazoa</taxon>
        <taxon>Spiralia</taxon>
        <taxon>Gnathifera</taxon>
        <taxon>Rotifera</taxon>
        <taxon>Eurotatoria</taxon>
        <taxon>Bdelloidea</taxon>
        <taxon>Philodinida</taxon>
        <taxon>Philodinidae</taxon>
        <taxon>Rotaria</taxon>
    </lineage>
</organism>
<feature type="domain" description="Integrase zinc-binding" evidence="1">
    <location>
        <begin position="71"/>
        <end position="104"/>
    </location>
</feature>
<name>A0A819P5X3_9BILA</name>
<evidence type="ECO:0000259" key="1">
    <source>
        <dbReference type="Pfam" id="PF17921"/>
    </source>
</evidence>
<dbReference type="Proteomes" id="UP000663836">
    <property type="component" value="Unassembled WGS sequence"/>
</dbReference>